<name>A0A8H1QKM2_9ACTN</name>
<feature type="domain" description="TadE-like" evidence="3">
    <location>
        <begin position="15"/>
        <end position="57"/>
    </location>
</feature>
<dbReference type="GeneID" id="75181645"/>
<feature type="transmembrane region" description="Helical" evidence="2">
    <location>
        <begin position="21"/>
        <end position="45"/>
    </location>
</feature>
<keyword evidence="2" id="KW-1133">Transmembrane helix</keyword>
<evidence type="ECO:0000259" key="3">
    <source>
        <dbReference type="Pfam" id="PF07811"/>
    </source>
</evidence>
<keyword evidence="2" id="KW-0812">Transmembrane</keyword>
<feature type="region of interest" description="Disordered" evidence="1">
    <location>
        <begin position="112"/>
        <end position="137"/>
    </location>
</feature>
<reference evidence="4 5" key="1">
    <citation type="submission" date="2018-10" db="EMBL/GenBank/DDBJ databases">
        <title>Isolation of pseudouridimycin from Streptomyces albus DSM 40763.</title>
        <authorList>
            <person name="Rosenqvist P."/>
            <person name="Metsae-Ketelae M."/>
            <person name="Virta P."/>
        </authorList>
    </citation>
    <scope>NUCLEOTIDE SEQUENCE [LARGE SCALE GENOMIC DNA]</scope>
    <source>
        <strain evidence="4 5">DSM 40763</strain>
    </source>
</reference>
<dbReference type="EMBL" id="RCIY01000114">
    <property type="protein sequence ID" value="TGG75607.1"/>
    <property type="molecule type" value="Genomic_DNA"/>
</dbReference>
<evidence type="ECO:0000256" key="1">
    <source>
        <dbReference type="SAM" id="MobiDB-lite"/>
    </source>
</evidence>
<evidence type="ECO:0000256" key="2">
    <source>
        <dbReference type="SAM" id="Phobius"/>
    </source>
</evidence>
<organism evidence="4 5">
    <name type="scientific">Streptomyces albus</name>
    <dbReference type="NCBI Taxonomy" id="1888"/>
    <lineage>
        <taxon>Bacteria</taxon>
        <taxon>Bacillati</taxon>
        <taxon>Actinomycetota</taxon>
        <taxon>Actinomycetes</taxon>
        <taxon>Kitasatosporales</taxon>
        <taxon>Streptomycetaceae</taxon>
        <taxon>Streptomyces</taxon>
    </lineage>
</organism>
<dbReference type="AlphaFoldDB" id="A0A8H1QKM2"/>
<proteinExistence type="predicted"/>
<accession>A0A8H1QKM2</accession>
<sequence>MREGPVRGRRYDDRGSSVLEFVGMLPVLLLVGLAAIQLGLVGYAVQQAGTGARAAARVASQEEIADRYAASGREAMSGWTARRSRFVLAGGGDEVTVTVTVTVPSLLPGIDSMGKASRSATMPGDGEGDGLRGGDDN</sequence>
<keyword evidence="2" id="KW-0472">Membrane</keyword>
<gene>
    <name evidence="4" type="ORF">D8771_31835</name>
</gene>
<evidence type="ECO:0000313" key="5">
    <source>
        <dbReference type="Proteomes" id="UP000298111"/>
    </source>
</evidence>
<evidence type="ECO:0000313" key="4">
    <source>
        <dbReference type="EMBL" id="TGG75607.1"/>
    </source>
</evidence>
<comment type="caution">
    <text evidence="4">The sequence shown here is derived from an EMBL/GenBank/DDBJ whole genome shotgun (WGS) entry which is preliminary data.</text>
</comment>
<dbReference type="Proteomes" id="UP000298111">
    <property type="component" value="Unassembled WGS sequence"/>
</dbReference>
<dbReference type="Pfam" id="PF07811">
    <property type="entry name" value="TadE"/>
    <property type="match status" value="1"/>
</dbReference>
<dbReference type="InterPro" id="IPR012495">
    <property type="entry name" value="TadE-like_dom"/>
</dbReference>
<protein>
    <submittedName>
        <fullName evidence="4">Pilus assembly protein</fullName>
    </submittedName>
</protein>
<dbReference type="RefSeq" id="WP_016469468.1">
    <property type="nucleotide sequence ID" value="NZ_BNEJ01000014.1"/>
</dbReference>